<proteinExistence type="predicted"/>
<gene>
    <name evidence="1" type="ORF">GF068_03725</name>
</gene>
<dbReference type="Proteomes" id="UP000440224">
    <property type="component" value="Unassembled WGS sequence"/>
</dbReference>
<accession>A0A6N7PG43</accession>
<protein>
    <recommendedName>
        <fullName evidence="3">Tetratricopeptide repeat protein</fullName>
    </recommendedName>
</protein>
<dbReference type="AlphaFoldDB" id="A0A6N7PG43"/>
<organism evidence="1 2">
    <name type="scientific">Polyangium spumosum</name>
    <dbReference type="NCBI Taxonomy" id="889282"/>
    <lineage>
        <taxon>Bacteria</taxon>
        <taxon>Pseudomonadati</taxon>
        <taxon>Myxococcota</taxon>
        <taxon>Polyangia</taxon>
        <taxon>Polyangiales</taxon>
        <taxon>Polyangiaceae</taxon>
        <taxon>Polyangium</taxon>
    </lineage>
</organism>
<keyword evidence="2" id="KW-1185">Reference proteome</keyword>
<name>A0A6N7PG43_9BACT</name>
<sequence>MGCAMTRRSARMTIAALGLVVLGAIGVNCARSERAAMQPSACEPGAAPVVDSVLLAFLSKARAAHHKADLAEDSGDVAAAIVSLESLTSGARPGGETPLPEAGEVLSDTYARLADLRSARGEFDAALRDVDAGLLLAKETTYFRGHLFEVRGLVEERRAKSLPEGEGRERARKAAMDAFDEAVRIQDQVINSALGDAGPR</sequence>
<evidence type="ECO:0000313" key="1">
    <source>
        <dbReference type="EMBL" id="MRG91033.1"/>
    </source>
</evidence>
<dbReference type="EMBL" id="WJIE01000001">
    <property type="protein sequence ID" value="MRG91033.1"/>
    <property type="molecule type" value="Genomic_DNA"/>
</dbReference>
<evidence type="ECO:0000313" key="2">
    <source>
        <dbReference type="Proteomes" id="UP000440224"/>
    </source>
</evidence>
<evidence type="ECO:0008006" key="3">
    <source>
        <dbReference type="Google" id="ProtNLM"/>
    </source>
</evidence>
<comment type="caution">
    <text evidence="1">The sequence shown here is derived from an EMBL/GenBank/DDBJ whole genome shotgun (WGS) entry which is preliminary data.</text>
</comment>
<reference evidence="1 2" key="1">
    <citation type="submission" date="2019-10" db="EMBL/GenBank/DDBJ databases">
        <title>A soil myxobacterium in the family Polyangiaceae.</title>
        <authorList>
            <person name="Li Y."/>
            <person name="Wang J."/>
        </authorList>
    </citation>
    <scope>NUCLEOTIDE SEQUENCE [LARGE SCALE GENOMIC DNA]</scope>
    <source>
        <strain evidence="1 2">DSM 14734</strain>
    </source>
</reference>